<feature type="transmembrane region" description="Helical" evidence="1">
    <location>
        <begin position="109"/>
        <end position="129"/>
    </location>
</feature>
<keyword evidence="3" id="KW-1185">Reference proteome</keyword>
<name>A0A1M4ZCH2_9FIRM</name>
<evidence type="ECO:0000256" key="1">
    <source>
        <dbReference type="SAM" id="Phobius"/>
    </source>
</evidence>
<accession>A0A1M4ZCH2</accession>
<protein>
    <recommendedName>
        <fullName evidence="4">DUF998 domain-containing protein</fullName>
    </recommendedName>
</protein>
<dbReference type="STRING" id="1120975.SAMN02746064_02006"/>
<dbReference type="RefSeq" id="WP_073271573.1">
    <property type="nucleotide sequence ID" value="NZ_FQTU01000016.1"/>
</dbReference>
<reference evidence="2 3" key="1">
    <citation type="submission" date="2016-11" db="EMBL/GenBank/DDBJ databases">
        <authorList>
            <person name="Jaros S."/>
            <person name="Januszkiewicz K."/>
            <person name="Wedrychowicz H."/>
        </authorList>
    </citation>
    <scope>NUCLEOTIDE SEQUENCE [LARGE SCALE GENOMIC DNA]</scope>
    <source>
        <strain evidence="2 3">DSM 14828</strain>
    </source>
</reference>
<sequence>MSMIISVGIYALFVMASTFLPFFSFEGYSIFSNTTSHLGAQSSPHGWIMNMVFMLLGIRSIYICLKTRIPHIQFIGTIFATSLILTGLFKHGPIVEGVPINLQEDMLHSVFATATGFSFSLLAIGHGIMSRSSQRIVSLAVSSVALLIPLLMISYPSYAGISQRFMFISAFFWLFFCFQPDARYKLKGRP</sequence>
<keyword evidence="1" id="KW-1133">Transmembrane helix</keyword>
<dbReference type="Pfam" id="PF06197">
    <property type="entry name" value="DUF998"/>
    <property type="match status" value="1"/>
</dbReference>
<feature type="transmembrane region" description="Helical" evidence="1">
    <location>
        <begin position="7"/>
        <end position="25"/>
    </location>
</feature>
<evidence type="ECO:0008006" key="4">
    <source>
        <dbReference type="Google" id="ProtNLM"/>
    </source>
</evidence>
<keyword evidence="1" id="KW-0812">Transmembrane</keyword>
<feature type="transmembrane region" description="Helical" evidence="1">
    <location>
        <begin position="45"/>
        <end position="65"/>
    </location>
</feature>
<feature type="transmembrane region" description="Helical" evidence="1">
    <location>
        <begin position="136"/>
        <end position="155"/>
    </location>
</feature>
<feature type="transmembrane region" description="Helical" evidence="1">
    <location>
        <begin position="161"/>
        <end position="178"/>
    </location>
</feature>
<feature type="transmembrane region" description="Helical" evidence="1">
    <location>
        <begin position="72"/>
        <end position="89"/>
    </location>
</feature>
<dbReference type="OrthoDB" id="2084569at2"/>
<dbReference type="EMBL" id="FQTU01000016">
    <property type="protein sequence ID" value="SHF15482.1"/>
    <property type="molecule type" value="Genomic_DNA"/>
</dbReference>
<organism evidence="2 3">
    <name type="scientific">Alkalibacter saccharofermentans DSM 14828</name>
    <dbReference type="NCBI Taxonomy" id="1120975"/>
    <lineage>
        <taxon>Bacteria</taxon>
        <taxon>Bacillati</taxon>
        <taxon>Bacillota</taxon>
        <taxon>Clostridia</taxon>
        <taxon>Eubacteriales</taxon>
        <taxon>Eubacteriaceae</taxon>
        <taxon>Alkalibacter</taxon>
    </lineage>
</organism>
<dbReference type="Proteomes" id="UP000184251">
    <property type="component" value="Unassembled WGS sequence"/>
</dbReference>
<dbReference type="InterPro" id="IPR009339">
    <property type="entry name" value="DUF998"/>
</dbReference>
<gene>
    <name evidence="2" type="ORF">SAMN02746064_02006</name>
</gene>
<evidence type="ECO:0000313" key="2">
    <source>
        <dbReference type="EMBL" id="SHF15482.1"/>
    </source>
</evidence>
<dbReference type="AlphaFoldDB" id="A0A1M4ZCH2"/>
<evidence type="ECO:0000313" key="3">
    <source>
        <dbReference type="Proteomes" id="UP000184251"/>
    </source>
</evidence>
<keyword evidence="1" id="KW-0472">Membrane</keyword>
<proteinExistence type="predicted"/>